<evidence type="ECO:0000313" key="1">
    <source>
        <dbReference type="EMBL" id="KAK8936567.1"/>
    </source>
</evidence>
<sequence>MYHETAKAMWDELHSLYSCKDNLQHLYDIITDIQALDACGAANMPSFIACSKTLAEAWIRHQSSTTDLAAQRAQKEAVCIAMMMDRVPSHLQSIWAQVLASATTSSLSDVCSMLLRVSPPPDTPTPSSPVLLQQTLPPYFPHHLLLVVDVRAPAEGDVVVGTAPSVPIADGTATPRKFATRDMVTLLVRLLLL</sequence>
<keyword evidence="2" id="KW-1185">Reference proteome</keyword>
<name>A0AAP0G4G5_9ASPA</name>
<protein>
    <submittedName>
        <fullName evidence="1">Uncharacterized protein</fullName>
    </submittedName>
</protein>
<accession>A0AAP0G4G5</accession>
<dbReference type="Proteomes" id="UP001418222">
    <property type="component" value="Unassembled WGS sequence"/>
</dbReference>
<proteinExistence type="predicted"/>
<reference evidence="1 2" key="1">
    <citation type="journal article" date="2022" name="Nat. Plants">
        <title>Genomes of leafy and leafless Platanthera orchids illuminate the evolution of mycoheterotrophy.</title>
        <authorList>
            <person name="Li M.H."/>
            <person name="Liu K.W."/>
            <person name="Li Z."/>
            <person name="Lu H.C."/>
            <person name="Ye Q.L."/>
            <person name="Zhang D."/>
            <person name="Wang J.Y."/>
            <person name="Li Y.F."/>
            <person name="Zhong Z.M."/>
            <person name="Liu X."/>
            <person name="Yu X."/>
            <person name="Liu D.K."/>
            <person name="Tu X.D."/>
            <person name="Liu B."/>
            <person name="Hao Y."/>
            <person name="Liao X.Y."/>
            <person name="Jiang Y.T."/>
            <person name="Sun W.H."/>
            <person name="Chen J."/>
            <person name="Chen Y.Q."/>
            <person name="Ai Y."/>
            <person name="Zhai J.W."/>
            <person name="Wu S.S."/>
            <person name="Zhou Z."/>
            <person name="Hsiao Y.Y."/>
            <person name="Wu W.L."/>
            <person name="Chen Y.Y."/>
            <person name="Lin Y.F."/>
            <person name="Hsu J.L."/>
            <person name="Li C.Y."/>
            <person name="Wang Z.W."/>
            <person name="Zhao X."/>
            <person name="Zhong W.Y."/>
            <person name="Ma X.K."/>
            <person name="Ma L."/>
            <person name="Huang J."/>
            <person name="Chen G.Z."/>
            <person name="Huang M.Z."/>
            <person name="Huang L."/>
            <person name="Peng D.H."/>
            <person name="Luo Y.B."/>
            <person name="Zou S.Q."/>
            <person name="Chen S.P."/>
            <person name="Lan S."/>
            <person name="Tsai W.C."/>
            <person name="Van de Peer Y."/>
            <person name="Liu Z.J."/>
        </authorList>
    </citation>
    <scope>NUCLEOTIDE SEQUENCE [LARGE SCALE GENOMIC DNA]</scope>
    <source>
        <strain evidence="1">Lor287</strain>
    </source>
</reference>
<comment type="caution">
    <text evidence="1">The sequence shown here is derived from an EMBL/GenBank/DDBJ whole genome shotgun (WGS) entry which is preliminary data.</text>
</comment>
<gene>
    <name evidence="1" type="ORF">KSP39_PZI012703</name>
</gene>
<dbReference type="AlphaFoldDB" id="A0AAP0G4G5"/>
<organism evidence="1 2">
    <name type="scientific">Platanthera zijinensis</name>
    <dbReference type="NCBI Taxonomy" id="2320716"/>
    <lineage>
        <taxon>Eukaryota</taxon>
        <taxon>Viridiplantae</taxon>
        <taxon>Streptophyta</taxon>
        <taxon>Embryophyta</taxon>
        <taxon>Tracheophyta</taxon>
        <taxon>Spermatophyta</taxon>
        <taxon>Magnoliopsida</taxon>
        <taxon>Liliopsida</taxon>
        <taxon>Asparagales</taxon>
        <taxon>Orchidaceae</taxon>
        <taxon>Orchidoideae</taxon>
        <taxon>Orchideae</taxon>
        <taxon>Orchidinae</taxon>
        <taxon>Platanthera</taxon>
    </lineage>
</organism>
<dbReference type="EMBL" id="JBBWWQ010000010">
    <property type="protein sequence ID" value="KAK8936567.1"/>
    <property type="molecule type" value="Genomic_DNA"/>
</dbReference>
<evidence type="ECO:0000313" key="2">
    <source>
        <dbReference type="Proteomes" id="UP001418222"/>
    </source>
</evidence>